<organism evidence="8 9">
    <name type="scientific">Urochloa decumbens</name>
    <dbReference type="NCBI Taxonomy" id="240449"/>
    <lineage>
        <taxon>Eukaryota</taxon>
        <taxon>Viridiplantae</taxon>
        <taxon>Streptophyta</taxon>
        <taxon>Embryophyta</taxon>
        <taxon>Tracheophyta</taxon>
        <taxon>Spermatophyta</taxon>
        <taxon>Magnoliopsida</taxon>
        <taxon>Liliopsida</taxon>
        <taxon>Poales</taxon>
        <taxon>Poaceae</taxon>
        <taxon>PACMAD clade</taxon>
        <taxon>Panicoideae</taxon>
        <taxon>Panicodae</taxon>
        <taxon>Paniceae</taxon>
        <taxon>Melinidinae</taxon>
        <taxon>Urochloa</taxon>
    </lineage>
</organism>
<keyword evidence="4" id="KW-0812">Transmembrane</keyword>
<sequence>MEAHYPKYLLYCLLIAGSWLFSCLLHFQYVHLSLSSSFAAAPRRAALVVLPAALDASFLPAPAVEAADDDKRWSASSPVVAAASPSPSSSPSSSPPPPPPSCEGRYVYMLEIPSRFDMLRDCVPGSPLFDDMWSWCAITVNAGLGPKINGSAGGDTKTGIIIPSTGWYSTDQYALEVIFHNRMRRRYECLTSDPSAATAVYVPYYPALELHQHLCGYNATARDGPSQAFLRWLSSQPTWAALGGRDHFMVAAKTTWMFRRDPTGGDDNGGCGNNFLGQPETSNMTVLTYESSIWAPLDIAVPYPSYFHPSSAGEVSTWQARARASQRRFLFAFAGARRAKGQLAIRDRVFDVCESAAAARGTCGLVDCSHGLEGSITCRTAARLVALFASARFCLQPRGDSFMRRSSIDSVMAGCVPVFFHRASTLEAQYRWHEPAAEQGGGRRRRRYYVLLDADDVLEGRVDIEEELSRYSDEEVAEMREEVIRMIPRFLYRDPRVRFEFEGEEVMRDAFDITMDGVMDRMRRIKNGEDVTLKGVVDDGGDDAMAAARDS</sequence>
<keyword evidence="9" id="KW-1185">Reference proteome</keyword>
<dbReference type="AlphaFoldDB" id="A0ABC8WK18"/>
<comment type="subcellular location">
    <subcellularLocation>
        <location evidence="1">Golgi apparatus membrane</location>
        <topology evidence="1">Single-pass type II membrane protein</topology>
    </subcellularLocation>
</comment>
<dbReference type="PROSITE" id="PS51257">
    <property type="entry name" value="PROKAR_LIPOPROTEIN"/>
    <property type="match status" value="1"/>
</dbReference>
<reference evidence="8" key="1">
    <citation type="submission" date="2024-10" db="EMBL/GenBank/DDBJ databases">
        <authorList>
            <person name="Ryan C."/>
        </authorList>
    </citation>
    <scope>NUCLEOTIDE SEQUENCE [LARGE SCALE GENOMIC DNA]</scope>
</reference>
<keyword evidence="4" id="KW-0735">Signal-anchor</keyword>
<evidence type="ECO:0000256" key="3">
    <source>
        <dbReference type="ARBA" id="ARBA00022676"/>
    </source>
</evidence>
<protein>
    <recommendedName>
        <fullName evidence="7">Exostosin GT47 domain-containing protein</fullName>
    </recommendedName>
</protein>
<dbReference type="PANTHER" id="PTHR11062">
    <property type="entry name" value="EXOSTOSIN HEPARAN SULFATE GLYCOSYLTRANSFERASE -RELATED"/>
    <property type="match status" value="1"/>
</dbReference>
<proteinExistence type="inferred from homology"/>
<feature type="domain" description="Exostosin GT47" evidence="7">
    <location>
        <begin position="102"/>
        <end position="467"/>
    </location>
</feature>
<gene>
    <name evidence="8" type="ORF">URODEC1_LOCUS14797</name>
</gene>
<evidence type="ECO:0000256" key="6">
    <source>
        <dbReference type="SAM" id="MobiDB-lite"/>
    </source>
</evidence>
<keyword evidence="3" id="KW-0328">Glycosyltransferase</keyword>
<evidence type="ECO:0000256" key="1">
    <source>
        <dbReference type="ARBA" id="ARBA00004323"/>
    </source>
</evidence>
<keyword evidence="3" id="KW-0808">Transferase</keyword>
<dbReference type="Proteomes" id="UP001497457">
    <property type="component" value="Chromosome 12b"/>
</dbReference>
<dbReference type="InterPro" id="IPR004263">
    <property type="entry name" value="Exostosin"/>
</dbReference>
<dbReference type="PANTHER" id="PTHR11062:SF74">
    <property type="entry name" value="OS12G0224400 PROTEIN"/>
    <property type="match status" value="1"/>
</dbReference>
<evidence type="ECO:0000259" key="7">
    <source>
        <dbReference type="Pfam" id="PF03016"/>
    </source>
</evidence>
<evidence type="ECO:0000313" key="9">
    <source>
        <dbReference type="Proteomes" id="UP001497457"/>
    </source>
</evidence>
<accession>A0ABC8WK18</accession>
<dbReference type="GO" id="GO:0016757">
    <property type="term" value="F:glycosyltransferase activity"/>
    <property type="evidence" value="ECO:0007669"/>
    <property type="project" value="UniProtKB-KW"/>
</dbReference>
<dbReference type="InterPro" id="IPR040911">
    <property type="entry name" value="Exostosin_GT47"/>
</dbReference>
<name>A0ABC8WK18_9POAL</name>
<dbReference type="GO" id="GO:0000139">
    <property type="term" value="C:Golgi membrane"/>
    <property type="evidence" value="ECO:0007669"/>
    <property type="project" value="UniProtKB-SubCell"/>
</dbReference>
<feature type="compositionally biased region" description="Low complexity" evidence="6">
    <location>
        <begin position="80"/>
        <end position="92"/>
    </location>
</feature>
<feature type="region of interest" description="Disordered" evidence="6">
    <location>
        <begin position="80"/>
        <end position="100"/>
    </location>
</feature>
<evidence type="ECO:0000256" key="2">
    <source>
        <dbReference type="ARBA" id="ARBA00010271"/>
    </source>
</evidence>
<evidence type="ECO:0000256" key="4">
    <source>
        <dbReference type="ARBA" id="ARBA00022968"/>
    </source>
</evidence>
<dbReference type="Pfam" id="PF03016">
    <property type="entry name" value="Exostosin_GT47"/>
    <property type="match status" value="1"/>
</dbReference>
<comment type="similarity">
    <text evidence="2">Belongs to the glycosyltransferase 47 family.</text>
</comment>
<dbReference type="EMBL" id="OZ075122">
    <property type="protein sequence ID" value="CAL4911123.1"/>
    <property type="molecule type" value="Genomic_DNA"/>
</dbReference>
<evidence type="ECO:0000256" key="5">
    <source>
        <dbReference type="ARBA" id="ARBA00023034"/>
    </source>
</evidence>
<keyword evidence="5" id="KW-0333">Golgi apparatus</keyword>
<evidence type="ECO:0000313" key="8">
    <source>
        <dbReference type="EMBL" id="CAL4911123.1"/>
    </source>
</evidence>